<dbReference type="GO" id="GO:0005730">
    <property type="term" value="C:nucleolus"/>
    <property type="evidence" value="ECO:0007669"/>
    <property type="project" value="TreeGrafter"/>
</dbReference>
<dbReference type="AlphaFoldDB" id="A0A7J6D7G4"/>
<keyword evidence="3" id="KW-1185">Reference proteome</keyword>
<dbReference type="GO" id="GO:0002040">
    <property type="term" value="P:sprouting angiogenesis"/>
    <property type="evidence" value="ECO:0007669"/>
    <property type="project" value="TreeGrafter"/>
</dbReference>
<feature type="compositionally biased region" description="Polar residues" evidence="1">
    <location>
        <begin position="113"/>
        <end position="128"/>
    </location>
</feature>
<evidence type="ECO:0000313" key="2">
    <source>
        <dbReference type="EMBL" id="KAF4115228.1"/>
    </source>
</evidence>
<dbReference type="PANTHER" id="PTHR22605">
    <property type="entry name" value="RZ-TYPE DOMAIN-CONTAINING PROTEIN"/>
    <property type="match status" value="1"/>
</dbReference>
<sequence>MKCPQCNHVSSEKAKFCCECGNKLSSLSTETAPDKSQDKSQSSSNIAHGPDKEKTDIRPESEVLGYHSVSVSPTRPNEDINNESQSSSNIPHGPDKEKTDIRPESEVLGYHSVSVSPTQPNEDINNSNPKKEKNHGSSVDPPVKPEHSQEQLKSVFTADQKYNESKSTSNEQISSSDRLIIHFHAVVSKDFKFKPEKNRIFVRAGSHIGSWDNDLAELHVLRDLGEHGFLMEGKCECRKTDAVSESIPYKYVVYKRKNNTFRYEYIYNPASKEITNRCLFVKPHLLTNGGEWHQYDDMICSEPSEPKSIINRVVDFVLSEQRKKIMKGREIAGSVMLETIFALLRCWSKINLSNFLCQLQQFYDVYSDPFVFEKRNVKWTSLNYGKKDVRKLLKEFMLKYVTPELLKDKKEKNAFIMEPLNAAVIMLYAWRRYRLELDSKALSRLCTALCLPKLPEEEFLSFWTDMTETFSVINNLIPSSADMVEVLIDMVKRDNMYNWIIVIPLLHLLKGTSKPFQPVFNPINSQLKKSWAPDPKIEVRC</sequence>
<dbReference type="InterPro" id="IPR031248">
    <property type="entry name" value="RNF213"/>
</dbReference>
<feature type="compositionally biased region" description="Basic and acidic residues" evidence="1">
    <location>
        <begin position="49"/>
        <end position="61"/>
    </location>
</feature>
<proteinExistence type="predicted"/>
<accession>A0A7J6D7G4</accession>
<evidence type="ECO:0000313" key="3">
    <source>
        <dbReference type="Proteomes" id="UP000579812"/>
    </source>
</evidence>
<dbReference type="PANTHER" id="PTHR22605:SF18">
    <property type="entry name" value="E3 UBIQUITIN-PROTEIN LIGASE RNF213-ALPHA"/>
    <property type="match status" value="1"/>
</dbReference>
<dbReference type="GO" id="GO:0005829">
    <property type="term" value="C:cytosol"/>
    <property type="evidence" value="ECO:0007669"/>
    <property type="project" value="TreeGrafter"/>
</dbReference>
<comment type="caution">
    <text evidence="2">The sequence shown here is derived from an EMBL/GenBank/DDBJ whole genome shotgun (WGS) entry which is preliminary data.</text>
</comment>
<name>A0A7J6D7G4_9TELE</name>
<dbReference type="GO" id="GO:0016887">
    <property type="term" value="F:ATP hydrolysis activity"/>
    <property type="evidence" value="ECO:0007669"/>
    <property type="project" value="InterPro"/>
</dbReference>
<dbReference type="GO" id="GO:0006511">
    <property type="term" value="P:ubiquitin-dependent protein catabolic process"/>
    <property type="evidence" value="ECO:0007669"/>
    <property type="project" value="TreeGrafter"/>
</dbReference>
<organism evidence="2 3">
    <name type="scientific">Onychostoma macrolepis</name>
    <dbReference type="NCBI Taxonomy" id="369639"/>
    <lineage>
        <taxon>Eukaryota</taxon>
        <taxon>Metazoa</taxon>
        <taxon>Chordata</taxon>
        <taxon>Craniata</taxon>
        <taxon>Vertebrata</taxon>
        <taxon>Euteleostomi</taxon>
        <taxon>Actinopterygii</taxon>
        <taxon>Neopterygii</taxon>
        <taxon>Teleostei</taxon>
        <taxon>Ostariophysi</taxon>
        <taxon>Cypriniformes</taxon>
        <taxon>Cyprinidae</taxon>
        <taxon>Acrossocheilinae</taxon>
        <taxon>Onychostoma</taxon>
    </lineage>
</organism>
<feature type="region of interest" description="Disordered" evidence="1">
    <location>
        <begin position="112"/>
        <end position="152"/>
    </location>
</feature>
<dbReference type="EMBL" id="JAAMOB010000003">
    <property type="protein sequence ID" value="KAF4115228.1"/>
    <property type="molecule type" value="Genomic_DNA"/>
</dbReference>
<reference evidence="2 3" key="1">
    <citation type="submission" date="2020-04" db="EMBL/GenBank/DDBJ databases">
        <title>Chromosome-level genome assembly of a cyprinid fish Onychostoma macrolepis by integration of Nanopore Sequencing, Bionano and Hi-C technology.</title>
        <authorList>
            <person name="Wang D."/>
        </authorList>
    </citation>
    <scope>NUCLEOTIDE SEQUENCE [LARGE SCALE GENOMIC DNA]</scope>
    <source>
        <strain evidence="2">SWU-2019</strain>
        <tissue evidence="2">Muscle</tissue>
    </source>
</reference>
<dbReference type="Proteomes" id="UP000579812">
    <property type="component" value="Unassembled WGS sequence"/>
</dbReference>
<dbReference type="GO" id="GO:2000051">
    <property type="term" value="P:negative regulation of non-canonical Wnt signaling pathway"/>
    <property type="evidence" value="ECO:0007669"/>
    <property type="project" value="TreeGrafter"/>
</dbReference>
<dbReference type="GO" id="GO:0004842">
    <property type="term" value="F:ubiquitin-protein transferase activity"/>
    <property type="evidence" value="ECO:0007669"/>
    <property type="project" value="InterPro"/>
</dbReference>
<gene>
    <name evidence="2" type="ORF">G5714_002717</name>
</gene>
<protein>
    <submittedName>
        <fullName evidence="2">Uncharacterized protein</fullName>
    </submittedName>
</protein>
<evidence type="ECO:0000256" key="1">
    <source>
        <dbReference type="SAM" id="MobiDB-lite"/>
    </source>
</evidence>
<feature type="region of interest" description="Disordered" evidence="1">
    <location>
        <begin position="26"/>
        <end position="100"/>
    </location>
</feature>
<dbReference type="GO" id="GO:0016020">
    <property type="term" value="C:membrane"/>
    <property type="evidence" value="ECO:0007669"/>
    <property type="project" value="TreeGrafter"/>
</dbReference>